<dbReference type="EMBL" id="LSMT01000033">
    <property type="protein sequence ID" value="PFX31662.1"/>
    <property type="molecule type" value="Genomic_DNA"/>
</dbReference>
<dbReference type="Proteomes" id="UP000225706">
    <property type="component" value="Unassembled WGS sequence"/>
</dbReference>
<organism evidence="1 2">
    <name type="scientific">Stylophora pistillata</name>
    <name type="common">Smooth cauliflower coral</name>
    <dbReference type="NCBI Taxonomy" id="50429"/>
    <lineage>
        <taxon>Eukaryota</taxon>
        <taxon>Metazoa</taxon>
        <taxon>Cnidaria</taxon>
        <taxon>Anthozoa</taxon>
        <taxon>Hexacorallia</taxon>
        <taxon>Scleractinia</taxon>
        <taxon>Astrocoeniina</taxon>
        <taxon>Pocilloporidae</taxon>
        <taxon>Stylophora</taxon>
    </lineage>
</organism>
<protein>
    <submittedName>
        <fullName evidence="1">Uncharacterized protein</fullName>
    </submittedName>
</protein>
<dbReference type="AlphaFoldDB" id="A0A2B4SSY0"/>
<gene>
    <name evidence="1" type="ORF">AWC38_SpisGene3499</name>
</gene>
<dbReference type="SUPFAM" id="SSF57903">
    <property type="entry name" value="FYVE/PHD zinc finger"/>
    <property type="match status" value="1"/>
</dbReference>
<evidence type="ECO:0000313" key="2">
    <source>
        <dbReference type="Proteomes" id="UP000225706"/>
    </source>
</evidence>
<sequence>MFVSFETRPVKRSIVSMQHDDLNPKVIVRRQLSTASVPQKTKKAAQDCESFARDLSDNRLIRMVNVSIERRKLLPKLFGSCYNDILSGRDIPVCKACQIDDKEDCLGCKRSGEFFHAGCLGVNFATALQDPFFYWP</sequence>
<comment type="caution">
    <text evidence="1">The sequence shown here is derived from an EMBL/GenBank/DDBJ whole genome shotgun (WGS) entry which is preliminary data.</text>
</comment>
<reference evidence="2" key="1">
    <citation type="journal article" date="2017" name="bioRxiv">
        <title>Comparative analysis of the genomes of Stylophora pistillata and Acropora digitifera provides evidence for extensive differences between species of corals.</title>
        <authorList>
            <person name="Voolstra C.R."/>
            <person name="Li Y."/>
            <person name="Liew Y.J."/>
            <person name="Baumgarten S."/>
            <person name="Zoccola D."/>
            <person name="Flot J.-F."/>
            <person name="Tambutte S."/>
            <person name="Allemand D."/>
            <person name="Aranda M."/>
        </authorList>
    </citation>
    <scope>NUCLEOTIDE SEQUENCE [LARGE SCALE GENOMIC DNA]</scope>
</reference>
<proteinExistence type="predicted"/>
<keyword evidence="2" id="KW-1185">Reference proteome</keyword>
<dbReference type="InterPro" id="IPR011011">
    <property type="entry name" value="Znf_FYVE_PHD"/>
</dbReference>
<evidence type="ECO:0000313" key="1">
    <source>
        <dbReference type="EMBL" id="PFX31662.1"/>
    </source>
</evidence>
<accession>A0A2B4SSY0</accession>
<name>A0A2B4SSY0_STYPI</name>